<reference evidence="9 10" key="1">
    <citation type="journal article" date="2019" name="Fungal Biol. Biotechnol.">
        <title>Draft genome sequence of fastidious pathogen Ceratobasidium theobromae, which causes vascular-streak dieback in Theobroma cacao.</title>
        <authorList>
            <person name="Ali S.S."/>
            <person name="Asman A."/>
            <person name="Shao J."/>
            <person name="Firmansyah A.P."/>
            <person name="Susilo A.W."/>
            <person name="Rosmana A."/>
            <person name="McMahon P."/>
            <person name="Junaid M."/>
            <person name="Guest D."/>
            <person name="Kheng T.Y."/>
            <person name="Meinhardt L.W."/>
            <person name="Bailey B.A."/>
        </authorList>
    </citation>
    <scope>NUCLEOTIDE SEQUENCE [LARGE SCALE GENOMIC DNA]</scope>
    <source>
        <strain evidence="9 10">CT2</strain>
    </source>
</reference>
<evidence type="ECO:0000313" key="10">
    <source>
        <dbReference type="Proteomes" id="UP000383932"/>
    </source>
</evidence>
<dbReference type="SMART" id="SM00521">
    <property type="entry name" value="CBF"/>
    <property type="match status" value="1"/>
</dbReference>
<dbReference type="GO" id="GO:0005634">
    <property type="term" value="C:nucleus"/>
    <property type="evidence" value="ECO:0007669"/>
    <property type="project" value="UniProtKB-SubCell"/>
</dbReference>
<keyword evidence="3" id="KW-0805">Transcription regulation</keyword>
<dbReference type="PANTHER" id="PTHR12632">
    <property type="entry name" value="TRANSCRIPTION FACTOR NF-Y ALPHA-RELATED"/>
    <property type="match status" value="1"/>
</dbReference>
<evidence type="ECO:0000256" key="5">
    <source>
        <dbReference type="ARBA" id="ARBA00023163"/>
    </source>
</evidence>
<dbReference type="Proteomes" id="UP000383932">
    <property type="component" value="Unassembled WGS sequence"/>
</dbReference>
<organism evidence="9 10">
    <name type="scientific">Ceratobasidium theobromae</name>
    <dbReference type="NCBI Taxonomy" id="1582974"/>
    <lineage>
        <taxon>Eukaryota</taxon>
        <taxon>Fungi</taxon>
        <taxon>Dikarya</taxon>
        <taxon>Basidiomycota</taxon>
        <taxon>Agaricomycotina</taxon>
        <taxon>Agaricomycetes</taxon>
        <taxon>Cantharellales</taxon>
        <taxon>Ceratobasidiaceae</taxon>
        <taxon>Ceratobasidium</taxon>
    </lineage>
</organism>
<dbReference type="GO" id="GO:0003700">
    <property type="term" value="F:DNA-binding transcription factor activity"/>
    <property type="evidence" value="ECO:0007669"/>
    <property type="project" value="InterPro"/>
</dbReference>
<dbReference type="Pfam" id="PF24883">
    <property type="entry name" value="NPHP3_N"/>
    <property type="match status" value="1"/>
</dbReference>
<feature type="compositionally biased region" description="Polar residues" evidence="7">
    <location>
        <begin position="1"/>
        <end position="15"/>
    </location>
</feature>
<evidence type="ECO:0000256" key="3">
    <source>
        <dbReference type="ARBA" id="ARBA00023015"/>
    </source>
</evidence>
<feature type="compositionally biased region" description="Polar residues" evidence="7">
    <location>
        <begin position="229"/>
        <end position="246"/>
    </location>
</feature>
<feature type="region of interest" description="Disordered" evidence="7">
    <location>
        <begin position="229"/>
        <end position="249"/>
    </location>
</feature>
<dbReference type="Pfam" id="PF02045">
    <property type="entry name" value="CBFB_NFYA"/>
    <property type="match status" value="1"/>
</dbReference>
<dbReference type="OrthoDB" id="1097733at2759"/>
<evidence type="ECO:0000256" key="7">
    <source>
        <dbReference type="SAM" id="MobiDB-lite"/>
    </source>
</evidence>
<evidence type="ECO:0000256" key="4">
    <source>
        <dbReference type="ARBA" id="ARBA00023125"/>
    </source>
</evidence>
<keyword evidence="6" id="KW-0539">Nucleus</keyword>
<dbReference type="InterPro" id="IPR056884">
    <property type="entry name" value="NPHP3-like_N"/>
</dbReference>
<keyword evidence="2" id="KW-0677">Repeat</keyword>
<name>A0A5N5QE44_9AGAM</name>
<keyword evidence="10" id="KW-1185">Reference proteome</keyword>
<evidence type="ECO:0000313" key="9">
    <source>
        <dbReference type="EMBL" id="KAB5589731.1"/>
    </source>
</evidence>
<keyword evidence="5" id="KW-0804">Transcription</keyword>
<dbReference type="AlphaFoldDB" id="A0A5N5QE44"/>
<comment type="subcellular location">
    <subcellularLocation>
        <location evidence="1">Nucleus</location>
    </subcellularLocation>
</comment>
<protein>
    <recommendedName>
        <fullName evidence="8">Nephrocystin 3-like N-terminal domain-containing protein</fullName>
    </recommendedName>
</protein>
<dbReference type="PRINTS" id="PR00616">
    <property type="entry name" value="CCAATSUBUNTB"/>
</dbReference>
<dbReference type="EMBL" id="SSOP01000235">
    <property type="protein sequence ID" value="KAB5589731.1"/>
    <property type="molecule type" value="Genomic_DNA"/>
</dbReference>
<feature type="region of interest" description="Disordered" evidence="7">
    <location>
        <begin position="1"/>
        <end position="22"/>
    </location>
</feature>
<accession>A0A5N5QE44</accession>
<proteinExistence type="predicted"/>
<evidence type="ECO:0000259" key="8">
    <source>
        <dbReference type="Pfam" id="PF24883"/>
    </source>
</evidence>
<comment type="caution">
    <text evidence="9">The sequence shown here is derived from an EMBL/GenBank/DDBJ whole genome shotgun (WGS) entry which is preliminary data.</text>
</comment>
<evidence type="ECO:0000256" key="2">
    <source>
        <dbReference type="ARBA" id="ARBA00022737"/>
    </source>
</evidence>
<sequence length="865" mass="97139">MASQDGANDGPAQTPQAPPEFFAFNYPPEYTLLDPSLIPLTHPAAASAFAKRTDTYDLQDYCPPAPDPEPDETLDEEPLYVNAKQYHRILKRRTARARLEEVHRLSKERKPYLHESRHKHAMRRPRGPGGRFLTADEIAALDAKGGAQPGTNPAPSHRVNMTNVWRPSPVASAQVQDSSNGTLARLNHTNLHESIITICKSTRQAPHSLIRTEFDSKWKTYGHFHSSRNGQLQFQSRAPVRPSSNRPPGITYKNSLDDALHRWKQSFSGQRFHFHWQTPSTPADLDTHYLPGPWPWPPTYTLRIPLVWASDKSVRLSPTPTSSDRSPWHSTVPNNCKSSEFDIESQPPGLRSRRKITGELLVDDKVAEKLPPIESGQPLRWDGPFLVISATSDSRISLVIYKKHYPIAKYHRYQSESLLIPDMTQIQAKTIVGRMSSGPFDGLRKACMLLRPMFEVGNIFAEINPIAKIVFAVSIKVCEKIEKLGQCDEDLKELLERLVSTARLVGDVRGHARPRQLREAVRRFLELFEDVAIFAMRYYVSQKTMSIRRLACRLPGSGIQQQLGTLSRRLREVKDDINTALIATVAIDNDRERLMNRLKPVEPSGYDPSQAYQYGTCSSILADIGDWIDAPDPNPRFLWLHGQKGAVVSAVAASVCAQLSNRQKPLTAFFCKPKQEDPNRNDPLRLINSVVYGLCVKCPPYARLVSAALDDDPELSTSHLGVRYKGLISRPLEQLHNQPPPQPPSQIVVIEALDECGNKSTRKELLKYFLDMAFQAPWLKIIVTSRSNGDIHSFFKGYRDNVVRKYEIDEDEVPPTPVSPVTPLDTPIIASVDIPDKSTGYSLGNELRAGGRALALAAKINFFGR</sequence>
<evidence type="ECO:0000256" key="1">
    <source>
        <dbReference type="ARBA" id="ARBA00004123"/>
    </source>
</evidence>
<gene>
    <name evidence="9" type="ORF">CTheo_6826</name>
</gene>
<dbReference type="PROSITE" id="PS51152">
    <property type="entry name" value="NFYA_HAP2_2"/>
    <property type="match status" value="1"/>
</dbReference>
<evidence type="ECO:0000256" key="6">
    <source>
        <dbReference type="ARBA" id="ARBA00023242"/>
    </source>
</evidence>
<dbReference type="GO" id="GO:0003677">
    <property type="term" value="F:DNA binding"/>
    <property type="evidence" value="ECO:0007669"/>
    <property type="project" value="UniProtKB-KW"/>
</dbReference>
<feature type="domain" description="Nephrocystin 3-like N-terminal" evidence="8">
    <location>
        <begin position="615"/>
        <end position="786"/>
    </location>
</feature>
<dbReference type="Gene3D" id="6.10.250.2430">
    <property type="match status" value="1"/>
</dbReference>
<dbReference type="InterPro" id="IPR001289">
    <property type="entry name" value="NFYA"/>
</dbReference>
<keyword evidence="4" id="KW-0238">DNA-binding</keyword>